<gene>
    <name evidence="1" type="ORF">N4G62_18415</name>
</gene>
<dbReference type="PANTHER" id="PTHR43301">
    <property type="entry name" value="ARABINAN ENDO-1,5-ALPHA-L-ARABINOSIDASE"/>
    <property type="match status" value="1"/>
</dbReference>
<keyword evidence="2" id="KW-1185">Reference proteome</keyword>
<keyword evidence="1" id="KW-0378">Hydrolase</keyword>
<sequence>MKVSTGLAWLVGAIVVPLSVGLAQTVQDPPPPPGKQLQLVERLARPQAAPPEKARSAYLLVYFKEHVHSLHFAVSRDGYSFTDVNNGQPVLSGAVVAAQKGIRDPYLMRGPDGAFYLTMTDLHIYAREVGLRTTQWERPEAVYGWGNNRNLILMKSTDLIHWSHARVDVTQLSPAYRDAGIAWAPEAIYDPARRRIMVYFSTRIRNGLNYLVYAYADPAFRKLSAPEKLFPFPRAGKSTVDADITRVGGRYHLFFSTDDGKGNIRQAVSDHINRGYVYDPTKVDPEAVGTEAPMVWRRHGTDTYVLMYDVYAAKPNNMGFSETTDFRTFRDIGHFNAPDSPMRATNFTSPKHGSVMAITPAEADRLERYFAGG</sequence>
<organism evidence="1 2">
    <name type="scientific">Sphingomonas sanguinis</name>
    <dbReference type="NCBI Taxonomy" id="33051"/>
    <lineage>
        <taxon>Bacteria</taxon>
        <taxon>Pseudomonadati</taxon>
        <taxon>Pseudomonadota</taxon>
        <taxon>Alphaproteobacteria</taxon>
        <taxon>Sphingomonadales</taxon>
        <taxon>Sphingomonadaceae</taxon>
        <taxon>Sphingomonas</taxon>
    </lineage>
</organism>
<dbReference type="CDD" id="cd08983">
    <property type="entry name" value="GH43_Bt3655-like"/>
    <property type="match status" value="1"/>
</dbReference>
<dbReference type="InterPro" id="IPR023296">
    <property type="entry name" value="Glyco_hydro_beta-prop_sf"/>
</dbReference>
<reference evidence="2" key="1">
    <citation type="submission" date="2023-07" db="EMBL/GenBank/DDBJ databases">
        <title>Whole genome sequence analysis of rice epiphytic Sphingomonas sanguinis OsEp_Plm_15B2.</title>
        <authorList>
            <person name="Sahu K.P."/>
            <person name="Asharani P."/>
            <person name="Reddy B."/>
            <person name="Kumar A."/>
        </authorList>
    </citation>
    <scope>NUCLEOTIDE SEQUENCE [LARGE SCALE GENOMIC DNA]</scope>
    <source>
        <strain evidence="2">OsEp_Plm_15B2</strain>
    </source>
</reference>
<evidence type="ECO:0000313" key="1">
    <source>
        <dbReference type="EMBL" id="MDZ7284006.1"/>
    </source>
</evidence>
<comment type="caution">
    <text evidence="1">The sequence shown here is derived from an EMBL/GenBank/DDBJ whole genome shotgun (WGS) entry which is preliminary data.</text>
</comment>
<accession>A0ABU5LWC0</accession>
<dbReference type="InterPro" id="IPR050727">
    <property type="entry name" value="GH43_arabinanases"/>
</dbReference>
<dbReference type="Proteomes" id="UP001292182">
    <property type="component" value="Unassembled WGS sequence"/>
</dbReference>
<evidence type="ECO:0000313" key="2">
    <source>
        <dbReference type="Proteomes" id="UP001292182"/>
    </source>
</evidence>
<dbReference type="EMBL" id="JAOBTW010000028">
    <property type="protein sequence ID" value="MDZ7284006.1"/>
    <property type="molecule type" value="Genomic_DNA"/>
</dbReference>
<dbReference type="RefSeq" id="WP_322540381.1">
    <property type="nucleotide sequence ID" value="NZ_JAOBTW010000028.1"/>
</dbReference>
<dbReference type="Gene3D" id="2.115.10.20">
    <property type="entry name" value="Glycosyl hydrolase domain, family 43"/>
    <property type="match status" value="1"/>
</dbReference>
<dbReference type="SUPFAM" id="SSF75005">
    <property type="entry name" value="Arabinanase/levansucrase/invertase"/>
    <property type="match status" value="1"/>
</dbReference>
<proteinExistence type="predicted"/>
<dbReference type="GO" id="GO:0016787">
    <property type="term" value="F:hydrolase activity"/>
    <property type="evidence" value="ECO:0007669"/>
    <property type="project" value="UniProtKB-KW"/>
</dbReference>
<protein>
    <submittedName>
        <fullName evidence="1">Glycoside hydrolase family 43 protein</fullName>
    </submittedName>
</protein>
<name>A0ABU5LWC0_9SPHN</name>
<dbReference type="PANTHER" id="PTHR43301:SF3">
    <property type="entry name" value="ARABINAN ENDO-1,5-ALPHA-L-ARABINOSIDASE A-RELATED"/>
    <property type="match status" value="1"/>
</dbReference>